<dbReference type="Pfam" id="PF13545">
    <property type="entry name" value="HTH_Crp_2"/>
    <property type="match status" value="1"/>
</dbReference>
<dbReference type="PRINTS" id="PR00034">
    <property type="entry name" value="HTHCRP"/>
</dbReference>
<name>A0A4S8EUY7_9BURK</name>
<reference evidence="6 7" key="1">
    <citation type="journal article" date="2015" name="Antonie Van Leeuwenhoek">
        <title>Lampropedia puyangensis sp. nov., isolated from symptomatic bark of Populus ? euramericana canker and emended description of Lampropedia hyalina (Ehrenberg 1832) Lee et al. 2004.</title>
        <authorList>
            <person name="Li Y."/>
            <person name="Wang T."/>
            <person name="Piao C.G."/>
            <person name="Wang L.F."/>
            <person name="Tian G.Z."/>
            <person name="Zhu T.H."/>
            <person name="Guo M.W."/>
        </authorList>
    </citation>
    <scope>NUCLEOTIDE SEQUENCE [LARGE SCALE GENOMIC DNA]</scope>
    <source>
        <strain evidence="6 7">2-bin</strain>
    </source>
</reference>
<gene>
    <name evidence="6" type="ORF">E9531_14095</name>
</gene>
<dbReference type="PROSITE" id="PS51063">
    <property type="entry name" value="HTH_CRP_2"/>
    <property type="match status" value="1"/>
</dbReference>
<dbReference type="OrthoDB" id="7643467at2"/>
<organism evidence="6 7">
    <name type="scientific">Lampropedia puyangensis</name>
    <dbReference type="NCBI Taxonomy" id="1330072"/>
    <lineage>
        <taxon>Bacteria</taxon>
        <taxon>Pseudomonadati</taxon>
        <taxon>Pseudomonadota</taxon>
        <taxon>Betaproteobacteria</taxon>
        <taxon>Burkholderiales</taxon>
        <taxon>Comamonadaceae</taxon>
        <taxon>Lampropedia</taxon>
    </lineage>
</organism>
<dbReference type="SUPFAM" id="SSF46785">
    <property type="entry name" value="Winged helix' DNA-binding domain"/>
    <property type="match status" value="1"/>
</dbReference>
<dbReference type="CDD" id="cd00092">
    <property type="entry name" value="HTH_CRP"/>
    <property type="match status" value="1"/>
</dbReference>
<dbReference type="GO" id="GO:0005829">
    <property type="term" value="C:cytosol"/>
    <property type="evidence" value="ECO:0007669"/>
    <property type="project" value="TreeGrafter"/>
</dbReference>
<dbReference type="InterPro" id="IPR012318">
    <property type="entry name" value="HTH_CRP"/>
</dbReference>
<dbReference type="AlphaFoldDB" id="A0A4S8EUY7"/>
<dbReference type="PANTHER" id="PTHR24567:SF75">
    <property type="entry name" value="FUMARATE AND NITRATE REDUCTION REGULATORY PROTEIN"/>
    <property type="match status" value="1"/>
</dbReference>
<dbReference type="SMART" id="SM00100">
    <property type="entry name" value="cNMP"/>
    <property type="match status" value="1"/>
</dbReference>
<evidence type="ECO:0000256" key="3">
    <source>
        <dbReference type="ARBA" id="ARBA00023163"/>
    </source>
</evidence>
<evidence type="ECO:0000313" key="6">
    <source>
        <dbReference type="EMBL" id="THT98699.1"/>
    </source>
</evidence>
<dbReference type="InterPro" id="IPR018490">
    <property type="entry name" value="cNMP-bd_dom_sf"/>
</dbReference>
<feature type="domain" description="HTH crp-type" evidence="5">
    <location>
        <begin position="156"/>
        <end position="229"/>
    </location>
</feature>
<dbReference type="Gene3D" id="2.60.120.10">
    <property type="entry name" value="Jelly Rolls"/>
    <property type="match status" value="1"/>
</dbReference>
<feature type="domain" description="Cyclic nucleotide-binding" evidence="4">
    <location>
        <begin position="22"/>
        <end position="100"/>
    </location>
</feature>
<accession>A0A4S8EUY7</accession>
<dbReference type="InterPro" id="IPR000595">
    <property type="entry name" value="cNMP-bd_dom"/>
</dbReference>
<dbReference type="Proteomes" id="UP000308917">
    <property type="component" value="Unassembled WGS sequence"/>
</dbReference>
<dbReference type="SUPFAM" id="SSF51206">
    <property type="entry name" value="cAMP-binding domain-like"/>
    <property type="match status" value="1"/>
</dbReference>
<keyword evidence="2" id="KW-0238">DNA-binding</keyword>
<evidence type="ECO:0000256" key="2">
    <source>
        <dbReference type="ARBA" id="ARBA00023125"/>
    </source>
</evidence>
<dbReference type="EMBL" id="STFG01000019">
    <property type="protein sequence ID" value="THT98699.1"/>
    <property type="molecule type" value="Genomic_DNA"/>
</dbReference>
<dbReference type="PROSITE" id="PS50042">
    <property type="entry name" value="CNMP_BINDING_3"/>
    <property type="match status" value="1"/>
</dbReference>
<keyword evidence="1" id="KW-0805">Transcription regulation</keyword>
<proteinExistence type="predicted"/>
<keyword evidence="3" id="KW-0804">Transcription</keyword>
<dbReference type="GO" id="GO:0003677">
    <property type="term" value="F:DNA binding"/>
    <property type="evidence" value="ECO:0007669"/>
    <property type="project" value="UniProtKB-KW"/>
</dbReference>
<dbReference type="Gene3D" id="1.10.10.10">
    <property type="entry name" value="Winged helix-like DNA-binding domain superfamily/Winged helix DNA-binding domain"/>
    <property type="match status" value="1"/>
</dbReference>
<dbReference type="Pfam" id="PF00027">
    <property type="entry name" value="cNMP_binding"/>
    <property type="match status" value="1"/>
</dbReference>
<dbReference type="CDD" id="cd00038">
    <property type="entry name" value="CAP_ED"/>
    <property type="match status" value="1"/>
</dbReference>
<dbReference type="InterPro" id="IPR036390">
    <property type="entry name" value="WH_DNA-bd_sf"/>
</dbReference>
<evidence type="ECO:0000256" key="1">
    <source>
        <dbReference type="ARBA" id="ARBA00023015"/>
    </source>
</evidence>
<dbReference type="PANTHER" id="PTHR24567">
    <property type="entry name" value="CRP FAMILY TRANSCRIPTIONAL REGULATORY PROTEIN"/>
    <property type="match status" value="1"/>
</dbReference>
<evidence type="ECO:0000313" key="7">
    <source>
        <dbReference type="Proteomes" id="UP000308917"/>
    </source>
</evidence>
<keyword evidence="7" id="KW-1185">Reference proteome</keyword>
<dbReference type="GO" id="GO:0003700">
    <property type="term" value="F:DNA-binding transcription factor activity"/>
    <property type="evidence" value="ECO:0007669"/>
    <property type="project" value="TreeGrafter"/>
</dbReference>
<dbReference type="FunFam" id="1.10.10.10:FF:000028">
    <property type="entry name" value="Fumarate/nitrate reduction transcriptional regulator Fnr"/>
    <property type="match status" value="1"/>
</dbReference>
<dbReference type="InterPro" id="IPR014710">
    <property type="entry name" value="RmlC-like_jellyroll"/>
</dbReference>
<sequence>MKTCDSAFNVACSECNLRQLCMPSGLDAAQMRQIESLVKSKRHIKRGQTLFANGMPFQALFAIRSGAFKTCVFNAQGHEQVFGFQIAGELLGLDGFVSNRHCCDAIALEDAQVCVMPIQELQTVSEEIPALASHLHRIMSAEIVRERGLLLLLGGMRAEERLAAFLIHMTERLAARGFSSAQLMLRMSRQDIGSCLGLQIETVSRAFGKLVEQGLIALDKRHVTIVDAQGLKSLAQLA</sequence>
<dbReference type="InterPro" id="IPR050397">
    <property type="entry name" value="Env_Response_Regulators"/>
</dbReference>
<evidence type="ECO:0000259" key="5">
    <source>
        <dbReference type="PROSITE" id="PS51063"/>
    </source>
</evidence>
<protein>
    <submittedName>
        <fullName evidence="6">Cyclic nucleotide-binding domain-containing protein</fullName>
    </submittedName>
</protein>
<dbReference type="InterPro" id="IPR036388">
    <property type="entry name" value="WH-like_DNA-bd_sf"/>
</dbReference>
<comment type="caution">
    <text evidence="6">The sequence shown here is derived from an EMBL/GenBank/DDBJ whole genome shotgun (WGS) entry which is preliminary data.</text>
</comment>
<dbReference type="SMART" id="SM00419">
    <property type="entry name" value="HTH_CRP"/>
    <property type="match status" value="1"/>
</dbReference>
<evidence type="ECO:0000259" key="4">
    <source>
        <dbReference type="PROSITE" id="PS50042"/>
    </source>
</evidence>